<sequence length="46" mass="4786">LALLTLFSLGLFLGRISQGRMIVYGLKTVLAGVVSIAISYFLGVGG</sequence>
<keyword evidence="1" id="KW-1133">Transmembrane helix</keyword>
<proteinExistence type="predicted"/>
<evidence type="ECO:0000256" key="1">
    <source>
        <dbReference type="SAM" id="Phobius"/>
    </source>
</evidence>
<dbReference type="EMBL" id="BARW01029499">
    <property type="protein sequence ID" value="GAJ10146.1"/>
    <property type="molecule type" value="Genomic_DNA"/>
</dbReference>
<keyword evidence="1" id="KW-0812">Transmembrane</keyword>
<feature type="transmembrane region" description="Helical" evidence="1">
    <location>
        <begin position="29"/>
        <end position="45"/>
    </location>
</feature>
<protein>
    <recommendedName>
        <fullName evidence="3">VIT family protein</fullName>
    </recommendedName>
</protein>
<comment type="caution">
    <text evidence="2">The sequence shown here is derived from an EMBL/GenBank/DDBJ whole genome shotgun (WGS) entry which is preliminary data.</text>
</comment>
<accession>X1VAC3</accession>
<organism evidence="2">
    <name type="scientific">marine sediment metagenome</name>
    <dbReference type="NCBI Taxonomy" id="412755"/>
    <lineage>
        <taxon>unclassified sequences</taxon>
        <taxon>metagenomes</taxon>
        <taxon>ecological metagenomes</taxon>
    </lineage>
</organism>
<gene>
    <name evidence="2" type="ORF">S12H4_47389</name>
</gene>
<keyword evidence="1" id="KW-0472">Membrane</keyword>
<name>X1VAC3_9ZZZZ</name>
<evidence type="ECO:0008006" key="3">
    <source>
        <dbReference type="Google" id="ProtNLM"/>
    </source>
</evidence>
<reference evidence="2" key="1">
    <citation type="journal article" date="2014" name="Front. Microbiol.">
        <title>High frequency of phylogenetically diverse reductive dehalogenase-homologous genes in deep subseafloor sedimentary metagenomes.</title>
        <authorList>
            <person name="Kawai M."/>
            <person name="Futagami T."/>
            <person name="Toyoda A."/>
            <person name="Takaki Y."/>
            <person name="Nishi S."/>
            <person name="Hori S."/>
            <person name="Arai W."/>
            <person name="Tsubouchi T."/>
            <person name="Morono Y."/>
            <person name="Uchiyama I."/>
            <person name="Ito T."/>
            <person name="Fujiyama A."/>
            <person name="Inagaki F."/>
            <person name="Takami H."/>
        </authorList>
    </citation>
    <scope>NUCLEOTIDE SEQUENCE</scope>
    <source>
        <strain evidence="2">Expedition CK06-06</strain>
    </source>
</reference>
<evidence type="ECO:0000313" key="2">
    <source>
        <dbReference type="EMBL" id="GAJ10146.1"/>
    </source>
</evidence>
<dbReference type="AlphaFoldDB" id="X1VAC3"/>
<feature type="non-terminal residue" evidence="2">
    <location>
        <position position="1"/>
    </location>
</feature>